<comment type="caution">
    <text evidence="7">The sequence shown here is derived from an EMBL/GenBank/DDBJ whole genome shotgun (WGS) entry which is preliminary data.</text>
</comment>
<dbReference type="CDD" id="cd06171">
    <property type="entry name" value="Sigma70_r4"/>
    <property type="match status" value="1"/>
</dbReference>
<dbReference type="GO" id="GO:0006352">
    <property type="term" value="P:DNA-templated transcription initiation"/>
    <property type="evidence" value="ECO:0007669"/>
    <property type="project" value="InterPro"/>
</dbReference>
<gene>
    <name evidence="7" type="ORF">FAZ19_15120</name>
</gene>
<dbReference type="PANTHER" id="PTHR43133:SF46">
    <property type="entry name" value="RNA POLYMERASE SIGMA-70 FACTOR ECF SUBFAMILY"/>
    <property type="match status" value="1"/>
</dbReference>
<dbReference type="InterPro" id="IPR013325">
    <property type="entry name" value="RNA_pol_sigma_r2"/>
</dbReference>
<keyword evidence="4" id="KW-0804">Transcription</keyword>
<dbReference type="GO" id="GO:0016987">
    <property type="term" value="F:sigma factor activity"/>
    <property type="evidence" value="ECO:0007669"/>
    <property type="project" value="UniProtKB-KW"/>
</dbReference>
<dbReference type="GO" id="GO:0003677">
    <property type="term" value="F:DNA binding"/>
    <property type="evidence" value="ECO:0007669"/>
    <property type="project" value="InterPro"/>
</dbReference>
<evidence type="ECO:0000259" key="5">
    <source>
        <dbReference type="Pfam" id="PF04542"/>
    </source>
</evidence>
<evidence type="ECO:0000259" key="6">
    <source>
        <dbReference type="Pfam" id="PF08281"/>
    </source>
</evidence>
<dbReference type="Pfam" id="PF04542">
    <property type="entry name" value="Sigma70_r2"/>
    <property type="match status" value="1"/>
</dbReference>
<sequence>MENINLNKVWEDCKLQNRKAQSQLYHYFSKKMHLVCMRYAHTTLEADDILQNGFVKVFTKHHLFDGTGSLEGWIKRIMINTAIEIHRKNKLNHAEVLNESQHITLVSQLGADQTAYKDLLAIIQTLPTGYRTIFNLYAIEGYTHKEIAELLEISEGNSKSQLSRARQWLQQKLIKLERR</sequence>
<evidence type="ECO:0000313" key="7">
    <source>
        <dbReference type="EMBL" id="TJY64524.1"/>
    </source>
</evidence>
<dbReference type="AlphaFoldDB" id="A0A4U0H0J7"/>
<feature type="domain" description="RNA polymerase sigma-70 region 2" evidence="5">
    <location>
        <begin position="24"/>
        <end position="90"/>
    </location>
</feature>
<dbReference type="OrthoDB" id="1491902at2"/>
<dbReference type="SUPFAM" id="SSF88946">
    <property type="entry name" value="Sigma2 domain of RNA polymerase sigma factors"/>
    <property type="match status" value="1"/>
</dbReference>
<dbReference type="InterPro" id="IPR007627">
    <property type="entry name" value="RNA_pol_sigma70_r2"/>
</dbReference>
<dbReference type="InterPro" id="IPR013324">
    <property type="entry name" value="RNA_pol_sigma_r3/r4-like"/>
</dbReference>
<dbReference type="InterPro" id="IPR039425">
    <property type="entry name" value="RNA_pol_sigma-70-like"/>
</dbReference>
<dbReference type="EMBL" id="SUKA01000004">
    <property type="protein sequence ID" value="TJY64524.1"/>
    <property type="molecule type" value="Genomic_DNA"/>
</dbReference>
<dbReference type="Gene3D" id="1.10.10.10">
    <property type="entry name" value="Winged helix-like DNA-binding domain superfamily/Winged helix DNA-binding domain"/>
    <property type="match status" value="1"/>
</dbReference>
<dbReference type="Pfam" id="PF08281">
    <property type="entry name" value="Sigma70_r4_2"/>
    <property type="match status" value="1"/>
</dbReference>
<dbReference type="NCBIfam" id="TIGR02937">
    <property type="entry name" value="sigma70-ECF"/>
    <property type="match status" value="1"/>
</dbReference>
<dbReference type="InterPro" id="IPR036388">
    <property type="entry name" value="WH-like_DNA-bd_sf"/>
</dbReference>
<proteinExistence type="inferred from homology"/>
<dbReference type="Proteomes" id="UP000309872">
    <property type="component" value="Unassembled WGS sequence"/>
</dbReference>
<reference evidence="7 8" key="1">
    <citation type="submission" date="2019-04" db="EMBL/GenBank/DDBJ databases">
        <title>Sphingobacterium olei sp. nov., isolated from oil-contaminated soil.</title>
        <authorList>
            <person name="Liu B."/>
        </authorList>
    </citation>
    <scope>NUCLEOTIDE SEQUENCE [LARGE SCALE GENOMIC DNA]</scope>
    <source>
        <strain evidence="7 8">Y3L14</strain>
    </source>
</reference>
<evidence type="ECO:0000256" key="1">
    <source>
        <dbReference type="ARBA" id="ARBA00010641"/>
    </source>
</evidence>
<evidence type="ECO:0000256" key="3">
    <source>
        <dbReference type="ARBA" id="ARBA00023082"/>
    </source>
</evidence>
<dbReference type="PANTHER" id="PTHR43133">
    <property type="entry name" value="RNA POLYMERASE ECF-TYPE SIGMA FACTO"/>
    <property type="match status" value="1"/>
</dbReference>
<evidence type="ECO:0000256" key="4">
    <source>
        <dbReference type="ARBA" id="ARBA00023163"/>
    </source>
</evidence>
<comment type="similarity">
    <text evidence="1">Belongs to the sigma-70 factor family. ECF subfamily.</text>
</comment>
<accession>A0A4U0H0J7</accession>
<keyword evidence="2" id="KW-0805">Transcription regulation</keyword>
<dbReference type="SUPFAM" id="SSF88659">
    <property type="entry name" value="Sigma3 and sigma4 domains of RNA polymerase sigma factors"/>
    <property type="match status" value="1"/>
</dbReference>
<keyword evidence="3" id="KW-0731">Sigma factor</keyword>
<dbReference type="InterPro" id="IPR014284">
    <property type="entry name" value="RNA_pol_sigma-70_dom"/>
</dbReference>
<protein>
    <submittedName>
        <fullName evidence="7">RNA polymerase sigma factor</fullName>
    </submittedName>
</protein>
<dbReference type="RefSeq" id="WP_136821585.1">
    <property type="nucleotide sequence ID" value="NZ_BMJX01000004.1"/>
</dbReference>
<evidence type="ECO:0000313" key="8">
    <source>
        <dbReference type="Proteomes" id="UP000309872"/>
    </source>
</evidence>
<dbReference type="InterPro" id="IPR013249">
    <property type="entry name" value="RNA_pol_sigma70_r4_t2"/>
</dbReference>
<evidence type="ECO:0000256" key="2">
    <source>
        <dbReference type="ARBA" id="ARBA00023015"/>
    </source>
</evidence>
<feature type="domain" description="RNA polymerase sigma factor 70 region 4 type 2" evidence="6">
    <location>
        <begin position="118"/>
        <end position="169"/>
    </location>
</feature>
<name>A0A4U0H0J7_9SPHI</name>
<keyword evidence="8" id="KW-1185">Reference proteome</keyword>
<dbReference type="Gene3D" id="1.10.1740.10">
    <property type="match status" value="1"/>
</dbReference>
<organism evidence="7 8">
    <name type="scientific">Sphingobacterium alkalisoli</name>
    <dbReference type="NCBI Taxonomy" id="1874115"/>
    <lineage>
        <taxon>Bacteria</taxon>
        <taxon>Pseudomonadati</taxon>
        <taxon>Bacteroidota</taxon>
        <taxon>Sphingobacteriia</taxon>
        <taxon>Sphingobacteriales</taxon>
        <taxon>Sphingobacteriaceae</taxon>
        <taxon>Sphingobacterium</taxon>
    </lineage>
</organism>